<keyword evidence="4" id="KW-0804">Transcription</keyword>
<evidence type="ECO:0000313" key="7">
    <source>
        <dbReference type="Proteomes" id="UP000677305"/>
    </source>
</evidence>
<dbReference type="GO" id="GO:0003677">
    <property type="term" value="F:DNA binding"/>
    <property type="evidence" value="ECO:0007669"/>
    <property type="project" value="UniProtKB-KW"/>
</dbReference>
<dbReference type="InterPro" id="IPR047057">
    <property type="entry name" value="MerR_fam"/>
</dbReference>
<organism evidence="6 7">
    <name type="scientific">Vallitalea guaymasensis</name>
    <dbReference type="NCBI Taxonomy" id="1185412"/>
    <lineage>
        <taxon>Bacteria</taxon>
        <taxon>Bacillati</taxon>
        <taxon>Bacillota</taxon>
        <taxon>Clostridia</taxon>
        <taxon>Lachnospirales</taxon>
        <taxon>Vallitaleaceae</taxon>
        <taxon>Vallitalea</taxon>
    </lineage>
</organism>
<reference evidence="6 7" key="1">
    <citation type="submission" date="2020-07" db="EMBL/GenBank/DDBJ databases">
        <title>Vallitalea guaymasensis genome.</title>
        <authorList>
            <person name="Postec A."/>
        </authorList>
    </citation>
    <scope>NUCLEOTIDE SEQUENCE [LARGE SCALE GENOMIC DNA]</scope>
    <source>
        <strain evidence="6 7">Ra1766G1</strain>
    </source>
</reference>
<accession>A0A8J8ME27</accession>
<evidence type="ECO:0000259" key="5">
    <source>
        <dbReference type="PROSITE" id="PS50937"/>
    </source>
</evidence>
<dbReference type="InterPro" id="IPR000551">
    <property type="entry name" value="MerR-type_HTH_dom"/>
</dbReference>
<dbReference type="Pfam" id="PF00376">
    <property type="entry name" value="MerR"/>
    <property type="match status" value="1"/>
</dbReference>
<dbReference type="InterPro" id="IPR009061">
    <property type="entry name" value="DNA-bd_dom_put_sf"/>
</dbReference>
<feature type="domain" description="HTH merR-type" evidence="5">
    <location>
        <begin position="4"/>
        <end position="74"/>
    </location>
</feature>
<dbReference type="AlphaFoldDB" id="A0A8J8ME27"/>
<dbReference type="Gene3D" id="1.10.1660.10">
    <property type="match status" value="1"/>
</dbReference>
<dbReference type="SUPFAM" id="SSF55136">
    <property type="entry name" value="Probable bacterial effector-binding domain"/>
    <property type="match status" value="1"/>
</dbReference>
<dbReference type="PANTHER" id="PTHR30204:SF69">
    <property type="entry name" value="MERR-FAMILY TRANSCRIPTIONAL REGULATOR"/>
    <property type="match status" value="1"/>
</dbReference>
<keyword evidence="3" id="KW-0238">DNA-binding</keyword>
<sequence>MDKYFSIGETAKINNVSIQALRLYDKMGLLKPAYVDPESKYRYYTIDQFIYIDLIKYSKHIGAPLKELSDVLQKKDIVTLLSFIQKQQDIVEKEIDRLKNINIAMGNIESKIKYVMDLKETNKIYYRDINKRFIVKKKIKKDDKESDIEIKIRKLDKILEENDILFEGETGYFVDLNLIIEKGKMVYQNIYTTLYNDNINSKNIDVKEIPGGRYICIAYYNHEREEAIDKLRSYIKDNNINYKGICMQAELFNTLRQWENDNLLYELQILL</sequence>
<evidence type="ECO:0000256" key="1">
    <source>
        <dbReference type="ARBA" id="ARBA00022491"/>
    </source>
</evidence>
<dbReference type="CDD" id="cd01107">
    <property type="entry name" value="HTH_BmrR"/>
    <property type="match status" value="1"/>
</dbReference>
<evidence type="ECO:0000256" key="2">
    <source>
        <dbReference type="ARBA" id="ARBA00023015"/>
    </source>
</evidence>
<dbReference type="EMBL" id="CP058561">
    <property type="protein sequence ID" value="QUH31349.1"/>
    <property type="molecule type" value="Genomic_DNA"/>
</dbReference>
<dbReference type="RefSeq" id="WP_212691398.1">
    <property type="nucleotide sequence ID" value="NZ_CP058561.1"/>
</dbReference>
<proteinExistence type="predicted"/>
<keyword evidence="1" id="KW-0678">Repressor</keyword>
<evidence type="ECO:0000256" key="3">
    <source>
        <dbReference type="ARBA" id="ARBA00023125"/>
    </source>
</evidence>
<evidence type="ECO:0000313" key="6">
    <source>
        <dbReference type="EMBL" id="QUH31349.1"/>
    </source>
</evidence>
<dbReference type="SMART" id="SM00422">
    <property type="entry name" value="HTH_MERR"/>
    <property type="match status" value="1"/>
</dbReference>
<name>A0A8J8ME27_9FIRM</name>
<dbReference type="GO" id="GO:0003700">
    <property type="term" value="F:DNA-binding transcription factor activity"/>
    <property type="evidence" value="ECO:0007669"/>
    <property type="project" value="InterPro"/>
</dbReference>
<keyword evidence="7" id="KW-1185">Reference proteome</keyword>
<dbReference type="KEGG" id="vgu:HYG85_21445"/>
<dbReference type="PANTHER" id="PTHR30204">
    <property type="entry name" value="REDOX-CYCLING DRUG-SENSING TRANSCRIPTIONAL ACTIVATOR SOXR"/>
    <property type="match status" value="1"/>
</dbReference>
<dbReference type="SUPFAM" id="SSF46955">
    <property type="entry name" value="Putative DNA-binding domain"/>
    <property type="match status" value="1"/>
</dbReference>
<evidence type="ECO:0000256" key="4">
    <source>
        <dbReference type="ARBA" id="ARBA00023163"/>
    </source>
</evidence>
<keyword evidence="2" id="KW-0805">Transcription regulation</keyword>
<dbReference type="InterPro" id="IPR011256">
    <property type="entry name" value="Reg_factor_effector_dom_sf"/>
</dbReference>
<gene>
    <name evidence="6" type="ORF">HYG85_21445</name>
</gene>
<dbReference type="Gene3D" id="3.20.80.10">
    <property type="entry name" value="Regulatory factor, effector binding domain"/>
    <property type="match status" value="1"/>
</dbReference>
<protein>
    <submittedName>
        <fullName evidence="6">MerR family transcriptional regulator</fullName>
    </submittedName>
</protein>
<dbReference type="Proteomes" id="UP000677305">
    <property type="component" value="Chromosome"/>
</dbReference>
<dbReference type="PROSITE" id="PS50937">
    <property type="entry name" value="HTH_MERR_2"/>
    <property type="match status" value="1"/>
</dbReference>